<keyword evidence="3" id="KW-1185">Reference proteome</keyword>
<dbReference type="AlphaFoldDB" id="H1D1C9"/>
<accession>H1D1C9</accession>
<protein>
    <submittedName>
        <fullName evidence="2">Uncharacterized protein</fullName>
    </submittedName>
</protein>
<gene>
    <name evidence="2" type="ORF">HMPREF9453_01417</name>
</gene>
<dbReference type="EMBL" id="ADLT01000047">
    <property type="protein sequence ID" value="EHO62660.1"/>
    <property type="molecule type" value="Genomic_DNA"/>
</dbReference>
<name>H1D1C9_9FIRM</name>
<keyword evidence="1" id="KW-1133">Transmembrane helix</keyword>
<dbReference type="RefSeq" id="WP_008859911.1">
    <property type="nucleotide sequence ID" value="NZ_JH591188.1"/>
</dbReference>
<evidence type="ECO:0000313" key="2">
    <source>
        <dbReference type="EMBL" id="EHO62660.1"/>
    </source>
</evidence>
<comment type="caution">
    <text evidence="2">The sequence shown here is derived from an EMBL/GenBank/DDBJ whole genome shotgun (WGS) entry which is preliminary data.</text>
</comment>
<evidence type="ECO:0000256" key="1">
    <source>
        <dbReference type="SAM" id="Phobius"/>
    </source>
</evidence>
<organism evidence="2 3">
    <name type="scientific">Dialister succinatiphilus YIT 11850</name>
    <dbReference type="NCBI Taxonomy" id="742743"/>
    <lineage>
        <taxon>Bacteria</taxon>
        <taxon>Bacillati</taxon>
        <taxon>Bacillota</taxon>
        <taxon>Negativicutes</taxon>
        <taxon>Veillonellales</taxon>
        <taxon>Veillonellaceae</taxon>
        <taxon>Dialister</taxon>
    </lineage>
</organism>
<keyword evidence="1" id="KW-0812">Transmembrane</keyword>
<sequence>MIYELIGLIVCIIVIFCVVYIKIWELKQIDIAEKQIENMERIDSTIAQQDYQLLSLAGGLSQFEVNKIYPTLKKSGAWHFCTIKVNNRRIYFKKYDGMKGYFDIKRGKVDTVSLNHIVVMRNGELLMGPCEDKDKYNI</sequence>
<evidence type="ECO:0000313" key="3">
    <source>
        <dbReference type="Proteomes" id="UP000003277"/>
    </source>
</evidence>
<dbReference type="HOGENOM" id="CLU_1851971_0_0_9"/>
<keyword evidence="1" id="KW-0472">Membrane</keyword>
<proteinExistence type="predicted"/>
<feature type="transmembrane region" description="Helical" evidence="1">
    <location>
        <begin position="6"/>
        <end position="24"/>
    </location>
</feature>
<dbReference type="Proteomes" id="UP000003277">
    <property type="component" value="Unassembled WGS sequence"/>
</dbReference>
<reference evidence="2 3" key="1">
    <citation type="submission" date="2011-11" db="EMBL/GenBank/DDBJ databases">
        <title>The Genome Sequence of Dialister succinatiphilus YIT 11850.</title>
        <authorList>
            <consortium name="The Broad Institute Genome Sequencing Platform"/>
            <person name="Earl A."/>
            <person name="Ward D."/>
            <person name="Feldgarden M."/>
            <person name="Gevers D."/>
            <person name="Morotomi M."/>
            <person name="Young S.K."/>
            <person name="Zeng Q."/>
            <person name="Gargeya S."/>
            <person name="Fitzgerald M."/>
            <person name="Haas B."/>
            <person name="Abouelleil A."/>
            <person name="Alvarado L."/>
            <person name="Arachchi H.M."/>
            <person name="Berlin A."/>
            <person name="Brown A."/>
            <person name="Chapman S.B."/>
            <person name="Dunbar C."/>
            <person name="Gearin G."/>
            <person name="Goldberg J."/>
            <person name="Griggs A."/>
            <person name="Gujja S."/>
            <person name="Heiman D."/>
            <person name="Howarth C."/>
            <person name="Lui A."/>
            <person name="MacDonald P.J.P."/>
            <person name="Montmayeur A."/>
            <person name="Murphy C."/>
            <person name="Neiman D."/>
            <person name="Pearson M."/>
            <person name="Priest M."/>
            <person name="Roberts A."/>
            <person name="Saif S."/>
            <person name="Shea T."/>
            <person name="Sisk P."/>
            <person name="Stolte C."/>
            <person name="Sykes S."/>
            <person name="Wortman J."/>
            <person name="Nusbaum C."/>
            <person name="Birren B."/>
        </authorList>
    </citation>
    <scope>NUCLEOTIDE SEQUENCE [LARGE SCALE GENOMIC DNA]</scope>
    <source>
        <strain evidence="2 3">YIT 11850</strain>
    </source>
</reference>